<evidence type="ECO:0000256" key="3">
    <source>
        <dbReference type="PROSITE-ProRule" id="PRU00289"/>
    </source>
</evidence>
<feature type="region of interest" description="Disordered" evidence="4">
    <location>
        <begin position="17"/>
        <end position="36"/>
    </location>
</feature>
<dbReference type="EMBL" id="WBOF01000005">
    <property type="protein sequence ID" value="MQS17579.1"/>
    <property type="molecule type" value="Genomic_DNA"/>
</dbReference>
<evidence type="ECO:0000313" key="6">
    <source>
        <dbReference type="EMBL" id="MQS17579.1"/>
    </source>
</evidence>
<dbReference type="Proteomes" id="UP000450000">
    <property type="component" value="Unassembled WGS sequence"/>
</dbReference>
<feature type="compositionally biased region" description="Basic and acidic residues" evidence="4">
    <location>
        <begin position="26"/>
        <end position="35"/>
    </location>
</feature>
<dbReference type="AlphaFoldDB" id="A0A6N7L421"/>
<evidence type="ECO:0000256" key="4">
    <source>
        <dbReference type="SAM" id="MobiDB-lite"/>
    </source>
</evidence>
<sequence length="835" mass="89178">MTTHLPEPLVIDAEFVDDEEPNPIPDEERGTERRPGRAATAAVFLARGTVRVVVRNIAATRTGLSVLVAERGAWLNGGKLSEAHLRTHLLNRRYAQWQSAQKTAAASLVEQAKVLQTQADTTTAQAMALQTQAATAVDRITKAASGTDPMKAGRQAGADRQAAAKLLEAAAEDRAAAGKLLAAAREIEQQLYLGHFEPNELELASHRRRVANGRRWRTAALCLVVGFAELQIGPLLMEITAAGVLTAAWAKGRFTGWRSADPEIEALKYQPDTGKSTVAAGQSADAPAAPGPDPAQPGATHNAASPGPANAPADEQHAPADADEPDEEIVLLNAALTAAGLLPPARRGKLPLGVQVIDAPDYSIGNGFVTTVDLPVGGGKLVRHALAKADVIAGELSVPVTQLAIREVPAAEGGHGRRMQVWVADEDPYLAVGHDQSPLVLAATWNFWGGVPFGKTILAERRSLLTQFAGGFTSMFFSGMMRFGKSFAMRVAVAAALLDPGLRLYLANGKQGADWKSAKKVAHRFTEGTGEEDLARFEAMLDELVEDMEQRYRDFGDLDVSLVPEGRLTPKLARHHGMPILLAVIDELQLYLLAMTPKRRARALEKLKNLLRGGPAAGVFLICGSQRPDGEEVPTGFRDLFGVRVSVRCPDKRSSRMCLGDLASDNGADSSVLTEDHVGITVVAVGHRWEILSTDFLTSAEFDEICERARAMRERDGTLTGDAVGDVRITEPTGIRAVRACVDALRELDTDRATIALLAAQIGGQDEEPDEDNPNASPGEFAGITPDVLRKLLKDAGCGNTVSLGAVEDQRNASGYKLSTFEGVLRAAKAARDSH</sequence>
<keyword evidence="1 3" id="KW-0547">Nucleotide-binding</keyword>
<accession>A0A6N7L421</accession>
<proteinExistence type="predicted"/>
<dbReference type="OrthoDB" id="3315716at2"/>
<feature type="region of interest" description="Disordered" evidence="4">
    <location>
        <begin position="762"/>
        <end position="781"/>
    </location>
</feature>
<dbReference type="GO" id="GO:0003677">
    <property type="term" value="F:DNA binding"/>
    <property type="evidence" value="ECO:0007669"/>
    <property type="project" value="InterPro"/>
</dbReference>
<evidence type="ECO:0000256" key="1">
    <source>
        <dbReference type="ARBA" id="ARBA00022741"/>
    </source>
</evidence>
<organism evidence="6 7">
    <name type="scientific">Streptomyces kaniharaensis</name>
    <dbReference type="NCBI Taxonomy" id="212423"/>
    <lineage>
        <taxon>Bacteria</taxon>
        <taxon>Bacillati</taxon>
        <taxon>Actinomycetota</taxon>
        <taxon>Actinomycetes</taxon>
        <taxon>Kitasatosporales</taxon>
        <taxon>Streptomycetaceae</taxon>
        <taxon>Streptomyces</taxon>
    </lineage>
</organism>
<name>A0A6N7L421_9ACTN</name>
<evidence type="ECO:0000313" key="7">
    <source>
        <dbReference type="Proteomes" id="UP000450000"/>
    </source>
</evidence>
<dbReference type="GO" id="GO:0005524">
    <property type="term" value="F:ATP binding"/>
    <property type="evidence" value="ECO:0007669"/>
    <property type="project" value="UniProtKB-UniRule"/>
</dbReference>
<feature type="domain" description="FtsK" evidence="5">
    <location>
        <begin position="461"/>
        <end position="656"/>
    </location>
</feature>
<dbReference type="PANTHER" id="PTHR22683:SF41">
    <property type="entry name" value="DNA TRANSLOCASE FTSK"/>
    <property type="match status" value="1"/>
</dbReference>
<comment type="caution">
    <text evidence="6">The sequence shown here is derived from an EMBL/GenBank/DDBJ whole genome shotgun (WGS) entry which is preliminary data.</text>
</comment>
<dbReference type="Gene3D" id="3.40.50.300">
    <property type="entry name" value="P-loop containing nucleotide triphosphate hydrolases"/>
    <property type="match status" value="1"/>
</dbReference>
<reference evidence="6 7" key="1">
    <citation type="submission" date="2019-09" db="EMBL/GenBank/DDBJ databases">
        <title>Genome Sequences of Streptomyces kaniharaensis ATCC 21070.</title>
        <authorList>
            <person name="Zhu W."/>
            <person name="De Crecy-Lagard V."/>
            <person name="Richards N.G."/>
        </authorList>
    </citation>
    <scope>NUCLEOTIDE SEQUENCE [LARGE SCALE GENOMIC DNA]</scope>
    <source>
        <strain evidence="6 7">SF-557</strain>
    </source>
</reference>
<protein>
    <recommendedName>
        <fullName evidence="5">FtsK domain-containing protein</fullName>
    </recommendedName>
</protein>
<keyword evidence="2 3" id="KW-0067">ATP-binding</keyword>
<dbReference type="InterPro" id="IPR050206">
    <property type="entry name" value="FtsK/SpoIIIE/SftA"/>
</dbReference>
<feature type="compositionally biased region" description="Low complexity" evidence="4">
    <location>
        <begin position="279"/>
        <end position="288"/>
    </location>
</feature>
<dbReference type="InterPro" id="IPR027417">
    <property type="entry name" value="P-loop_NTPase"/>
</dbReference>
<evidence type="ECO:0000256" key="2">
    <source>
        <dbReference type="ARBA" id="ARBA00022840"/>
    </source>
</evidence>
<evidence type="ECO:0000259" key="5">
    <source>
        <dbReference type="PROSITE" id="PS50901"/>
    </source>
</evidence>
<feature type="compositionally biased region" description="Low complexity" evidence="4">
    <location>
        <begin position="296"/>
        <end position="313"/>
    </location>
</feature>
<gene>
    <name evidence="6" type="ORF">F7Q99_36690</name>
</gene>
<dbReference type="SUPFAM" id="SSF52540">
    <property type="entry name" value="P-loop containing nucleoside triphosphate hydrolases"/>
    <property type="match status" value="1"/>
</dbReference>
<dbReference type="InterPro" id="IPR002543">
    <property type="entry name" value="FtsK_dom"/>
</dbReference>
<dbReference type="PROSITE" id="PS50901">
    <property type="entry name" value="FTSK"/>
    <property type="match status" value="1"/>
</dbReference>
<keyword evidence="7" id="KW-1185">Reference proteome</keyword>
<dbReference type="PANTHER" id="PTHR22683">
    <property type="entry name" value="SPORULATION PROTEIN RELATED"/>
    <property type="match status" value="1"/>
</dbReference>
<feature type="binding site" evidence="3">
    <location>
        <begin position="479"/>
        <end position="486"/>
    </location>
    <ligand>
        <name>ATP</name>
        <dbReference type="ChEBI" id="CHEBI:30616"/>
    </ligand>
</feature>
<dbReference type="RefSeq" id="WP_153470766.1">
    <property type="nucleotide sequence ID" value="NZ_WBOF01000005.1"/>
</dbReference>
<feature type="region of interest" description="Disordered" evidence="4">
    <location>
        <begin position="273"/>
        <end position="324"/>
    </location>
</feature>